<keyword evidence="2" id="KW-1133">Transmembrane helix</keyword>
<feature type="region of interest" description="Disordered" evidence="1">
    <location>
        <begin position="504"/>
        <end position="525"/>
    </location>
</feature>
<feature type="transmembrane region" description="Helical" evidence="2">
    <location>
        <begin position="12"/>
        <end position="33"/>
    </location>
</feature>
<keyword evidence="5" id="KW-1185">Reference proteome</keyword>
<feature type="transmembrane region" description="Helical" evidence="2">
    <location>
        <begin position="299"/>
        <end position="318"/>
    </location>
</feature>
<dbReference type="Proteomes" id="UP000194457">
    <property type="component" value="Chromosome"/>
</dbReference>
<evidence type="ECO:0000256" key="1">
    <source>
        <dbReference type="SAM" id="MobiDB-lite"/>
    </source>
</evidence>
<dbReference type="AlphaFoldDB" id="A0A240ULL7"/>
<feature type="region of interest" description="Disordered" evidence="1">
    <location>
        <begin position="135"/>
        <end position="186"/>
    </location>
</feature>
<organism evidence="4 5">
    <name type="scientific">Kushneria marisflavi</name>
    <dbReference type="NCBI Taxonomy" id="157779"/>
    <lineage>
        <taxon>Bacteria</taxon>
        <taxon>Pseudomonadati</taxon>
        <taxon>Pseudomonadota</taxon>
        <taxon>Gammaproteobacteria</taxon>
        <taxon>Oceanospirillales</taxon>
        <taxon>Halomonadaceae</taxon>
        <taxon>Kushneria</taxon>
    </lineage>
</organism>
<dbReference type="Pfam" id="PF25800">
    <property type="entry name" value="FimV_N"/>
    <property type="match status" value="1"/>
</dbReference>
<feature type="domain" description="FimV N-terminal" evidence="3">
    <location>
        <begin position="30"/>
        <end position="131"/>
    </location>
</feature>
<keyword evidence="2" id="KW-0812">Transmembrane</keyword>
<sequence length="525" mass="56861">MAERPCRLRSRGYLLGMLLMSWTMASHAVGIAAPQVMSGFNEPLRARVALLDTGTLRADDIRVTLADSARWQAMNVTRTADTDTLRLAVDGTPGHLYLDLRGSRALDTPWLDVVLTLRWPEGELTPQLTLLPTAEASGAGEVPTAGKPAYGPVARTRVPASSNLRRDPEADRQATSSESSARDDQRLSALEEKIDRLEQQLRASLDAQTALATDLASLRALSLNAAPVNDRPDDTAELAALTQRQQALESRLDQLDQQVLAADTVASQVPRAETVPSAVSSQTAAHMLDNGAGRHTSFVWTWVLAAVLLILAGAWAGVRRWRQRRYRLVSAQELSSTPGATAPFEGTAAADGGEDDAPERSDLHEYDEAWSAHRAQVEAICAEAEVFQRHGRREHAITMLREGLAQYPGDAQLIQALAALEAMSERQDACDSADDDQARQGASMPSSDPSPTLAPAWTLSSFPDRDAPSDAIEWDMSDPRSGNRVNLPATPGAVFPQGWALEEVAFEGGDTDNERPDADSPHRHR</sequence>
<evidence type="ECO:0000256" key="2">
    <source>
        <dbReference type="SAM" id="Phobius"/>
    </source>
</evidence>
<dbReference type="InterPro" id="IPR057840">
    <property type="entry name" value="FimV_N"/>
</dbReference>
<keyword evidence="2" id="KW-0472">Membrane</keyword>
<name>A0A240ULL7_9GAMM</name>
<reference evidence="4 5" key="1">
    <citation type="submission" date="2017-05" db="EMBL/GenBank/DDBJ databases">
        <authorList>
            <person name="Song R."/>
            <person name="Chenine A.L."/>
            <person name="Ruprecht R.M."/>
        </authorList>
    </citation>
    <scope>NUCLEOTIDE SEQUENCE [LARGE SCALE GENOMIC DNA]</scope>
    <source>
        <strain evidence="4">SW32</strain>
    </source>
</reference>
<dbReference type="KEGG" id="kma:B9H00_01650"/>
<proteinExistence type="predicted"/>
<accession>A0A240ULL7</accession>
<evidence type="ECO:0000313" key="5">
    <source>
        <dbReference type="Proteomes" id="UP000194457"/>
    </source>
</evidence>
<dbReference type="EMBL" id="CP021358">
    <property type="protein sequence ID" value="ART61932.1"/>
    <property type="molecule type" value="Genomic_DNA"/>
</dbReference>
<evidence type="ECO:0000313" key="4">
    <source>
        <dbReference type="EMBL" id="ART61932.1"/>
    </source>
</evidence>
<evidence type="ECO:0000259" key="3">
    <source>
        <dbReference type="Pfam" id="PF25800"/>
    </source>
</evidence>
<gene>
    <name evidence="4" type="ORF">B9H00_01650</name>
</gene>
<protein>
    <recommendedName>
        <fullName evidence="3">FimV N-terminal domain-containing protein</fullName>
    </recommendedName>
</protein>
<feature type="region of interest" description="Disordered" evidence="1">
    <location>
        <begin position="337"/>
        <end position="360"/>
    </location>
</feature>
<feature type="compositionally biased region" description="Basic and acidic residues" evidence="1">
    <location>
        <begin position="512"/>
        <end position="525"/>
    </location>
</feature>
<feature type="region of interest" description="Disordered" evidence="1">
    <location>
        <begin position="427"/>
        <end position="491"/>
    </location>
</feature>